<dbReference type="PROSITE" id="PS50931">
    <property type="entry name" value="HTH_LYSR"/>
    <property type="match status" value="1"/>
</dbReference>
<evidence type="ECO:0000259" key="5">
    <source>
        <dbReference type="PROSITE" id="PS50931"/>
    </source>
</evidence>
<protein>
    <submittedName>
        <fullName evidence="6">LysR family transcriptional regulator</fullName>
    </submittedName>
</protein>
<comment type="caution">
    <text evidence="6">The sequence shown here is derived from an EMBL/GenBank/DDBJ whole genome shotgun (WGS) entry which is preliminary data.</text>
</comment>
<dbReference type="Proteomes" id="UP000221015">
    <property type="component" value="Unassembled WGS sequence"/>
</dbReference>
<dbReference type="PANTHER" id="PTHR30346:SF0">
    <property type="entry name" value="HCA OPERON TRANSCRIPTIONAL ACTIVATOR HCAR"/>
    <property type="match status" value="1"/>
</dbReference>
<evidence type="ECO:0000313" key="7">
    <source>
        <dbReference type="Proteomes" id="UP000221015"/>
    </source>
</evidence>
<keyword evidence="3" id="KW-0238">DNA-binding</keyword>
<dbReference type="Pfam" id="PF03466">
    <property type="entry name" value="LysR_substrate"/>
    <property type="match status" value="1"/>
</dbReference>
<dbReference type="GO" id="GO:0032993">
    <property type="term" value="C:protein-DNA complex"/>
    <property type="evidence" value="ECO:0007669"/>
    <property type="project" value="TreeGrafter"/>
</dbReference>
<dbReference type="EMBL" id="NMTS02000102">
    <property type="protein sequence ID" value="PLK28394.1"/>
    <property type="molecule type" value="Genomic_DNA"/>
</dbReference>
<dbReference type="GO" id="GO:0003677">
    <property type="term" value="F:DNA binding"/>
    <property type="evidence" value="ECO:0007669"/>
    <property type="project" value="UniProtKB-KW"/>
</dbReference>
<dbReference type="SUPFAM" id="SSF46785">
    <property type="entry name" value="Winged helix' DNA-binding domain"/>
    <property type="match status" value="1"/>
</dbReference>
<dbReference type="AlphaFoldDB" id="A0A2J4JKL7"/>
<gene>
    <name evidence="6" type="ORF">CGS50_014145</name>
</gene>
<evidence type="ECO:0000256" key="2">
    <source>
        <dbReference type="ARBA" id="ARBA00023015"/>
    </source>
</evidence>
<dbReference type="Gene3D" id="1.10.10.10">
    <property type="entry name" value="Winged helix-like DNA-binding domain superfamily/Winged helix DNA-binding domain"/>
    <property type="match status" value="1"/>
</dbReference>
<sequence>MCYTESNLILPAGKGEVSPMNDRQLLCFLTLSRTLNFTAAARELYCTQPALSYQIRNLEKELDLALFTRSTTQVALTEAGRAFAPRAAEIYRSMLNARTALKGFARRRTLTLRLPPVLLQRDPIYPILMARLHAALPGYEFAVDTRPVSRNPHEMLCSEADAALYLPFGPLQPEIERTPILHNTFYLIVSPEHPLTGRSTLALADLAGQQLFYEPLYQEMVDLAVVQPGLPFSAPSWHMVENYECVYNDLLAGRGMFLCPMKYPAFPAAWYLPLQLPLPDTCLLTLRDDPRPEIQRLREVFTAVYASRAKLLGEA</sequence>
<dbReference type="GO" id="GO:0003700">
    <property type="term" value="F:DNA-binding transcription factor activity"/>
    <property type="evidence" value="ECO:0007669"/>
    <property type="project" value="InterPro"/>
</dbReference>
<evidence type="ECO:0000313" key="6">
    <source>
        <dbReference type="EMBL" id="PLK28394.1"/>
    </source>
</evidence>
<dbReference type="InterPro" id="IPR036388">
    <property type="entry name" value="WH-like_DNA-bd_sf"/>
</dbReference>
<keyword evidence="2" id="KW-0805">Transcription regulation</keyword>
<dbReference type="PANTHER" id="PTHR30346">
    <property type="entry name" value="TRANSCRIPTIONAL DUAL REGULATOR HCAR-RELATED"/>
    <property type="match status" value="1"/>
</dbReference>
<dbReference type="SUPFAM" id="SSF53850">
    <property type="entry name" value="Periplasmic binding protein-like II"/>
    <property type="match status" value="1"/>
</dbReference>
<dbReference type="FunFam" id="1.10.10.10:FF:000001">
    <property type="entry name" value="LysR family transcriptional regulator"/>
    <property type="match status" value="1"/>
</dbReference>
<evidence type="ECO:0000256" key="3">
    <source>
        <dbReference type="ARBA" id="ARBA00023125"/>
    </source>
</evidence>
<dbReference type="Gene3D" id="3.40.190.290">
    <property type="match status" value="1"/>
</dbReference>
<evidence type="ECO:0000256" key="1">
    <source>
        <dbReference type="ARBA" id="ARBA00009437"/>
    </source>
</evidence>
<dbReference type="CDD" id="cd05466">
    <property type="entry name" value="PBP2_LTTR_substrate"/>
    <property type="match status" value="1"/>
</dbReference>
<name>A0A2J4JKL7_9FIRM</name>
<dbReference type="InterPro" id="IPR036390">
    <property type="entry name" value="WH_DNA-bd_sf"/>
</dbReference>
<dbReference type="InterPro" id="IPR005119">
    <property type="entry name" value="LysR_subst-bd"/>
</dbReference>
<feature type="domain" description="HTH lysR-type" evidence="5">
    <location>
        <begin position="20"/>
        <end position="77"/>
    </location>
</feature>
<dbReference type="PRINTS" id="PR00039">
    <property type="entry name" value="HTHLYSR"/>
</dbReference>
<proteinExistence type="inferred from homology"/>
<keyword evidence="4" id="KW-0804">Transcription</keyword>
<accession>A0A2J4JKL7</accession>
<organism evidence="6 7">
    <name type="scientific">Faecalibacterium prausnitzii</name>
    <dbReference type="NCBI Taxonomy" id="853"/>
    <lineage>
        <taxon>Bacteria</taxon>
        <taxon>Bacillati</taxon>
        <taxon>Bacillota</taxon>
        <taxon>Clostridia</taxon>
        <taxon>Eubacteriales</taxon>
        <taxon>Oscillospiraceae</taxon>
        <taxon>Faecalibacterium</taxon>
    </lineage>
</organism>
<comment type="similarity">
    <text evidence="1">Belongs to the LysR transcriptional regulatory family.</text>
</comment>
<dbReference type="Pfam" id="PF00126">
    <property type="entry name" value="HTH_1"/>
    <property type="match status" value="1"/>
</dbReference>
<evidence type="ECO:0000256" key="4">
    <source>
        <dbReference type="ARBA" id="ARBA00023163"/>
    </source>
</evidence>
<dbReference type="InterPro" id="IPR000847">
    <property type="entry name" value="LysR_HTH_N"/>
</dbReference>
<reference evidence="6 7" key="1">
    <citation type="journal article" date="2017" name="Front. Microbiol.">
        <title>New Insights into the Diversity of the Genus Faecalibacterium.</title>
        <authorList>
            <person name="Benevides L."/>
            <person name="Burman S."/>
            <person name="Martin R."/>
            <person name="Robert V."/>
            <person name="Thomas M."/>
            <person name="Miquel S."/>
            <person name="Chain F."/>
            <person name="Sokol H."/>
            <person name="Bermudez-Humaran L.G."/>
            <person name="Morrison M."/>
            <person name="Langella P."/>
            <person name="Azevedo V.A."/>
            <person name="Chatel J.M."/>
            <person name="Soares S."/>
        </authorList>
    </citation>
    <scope>NUCLEOTIDE SEQUENCE [LARGE SCALE GENOMIC DNA]</scope>
    <source>
        <strain evidence="6 7">CNCM I 4542</strain>
    </source>
</reference>